<dbReference type="HAMAP" id="MF_00822">
    <property type="entry name" value="UreE"/>
    <property type="match status" value="1"/>
</dbReference>
<evidence type="ECO:0000313" key="8">
    <source>
        <dbReference type="Proteomes" id="UP000312032"/>
    </source>
</evidence>
<evidence type="ECO:0000313" key="7">
    <source>
        <dbReference type="EMBL" id="TNL96813.1"/>
    </source>
</evidence>
<comment type="caution">
    <text evidence="7">The sequence shown here is derived from an EMBL/GenBank/DDBJ whole genome shotgun (WGS) entry which is preliminary data.</text>
</comment>
<sequence>MIVTQLVGNTRDIDLQDRHVERIWLNGQQLVKRTQRVVTDHGTEIGLRLPTGARDLKDGDIVAMDEANAVIVAVEETDVLVITPESIHSMGVTAHALGNRHLPAQFFEPNEMVVAYDHTVEQYLRAHDIPFERTQRLMDEPFRHAEHTH</sequence>
<comment type="subcellular location">
    <subcellularLocation>
        <location evidence="1 5">Cytoplasm</location>
    </subcellularLocation>
</comment>
<dbReference type="NCBIfam" id="NF009757">
    <property type="entry name" value="PRK13261.2-3"/>
    <property type="match status" value="1"/>
</dbReference>
<dbReference type="CDD" id="cd00571">
    <property type="entry name" value="UreE"/>
    <property type="match status" value="1"/>
</dbReference>
<dbReference type="SUPFAM" id="SSF69737">
    <property type="entry name" value="Urease metallochaperone UreE, C-terminal domain"/>
    <property type="match status" value="1"/>
</dbReference>
<keyword evidence="2 5" id="KW-0963">Cytoplasm</keyword>
<dbReference type="Gene3D" id="2.60.260.20">
    <property type="entry name" value="Urease metallochaperone UreE, N-terminal domain"/>
    <property type="match status" value="1"/>
</dbReference>
<dbReference type="GO" id="GO:0051082">
    <property type="term" value="F:unfolded protein binding"/>
    <property type="evidence" value="ECO:0007669"/>
    <property type="project" value="UniProtKB-UniRule"/>
</dbReference>
<dbReference type="OrthoDB" id="9810882at2"/>
<dbReference type="PIRSF" id="PIRSF036402">
    <property type="entry name" value="Ureas_acces_UreE"/>
    <property type="match status" value="1"/>
</dbReference>
<dbReference type="InterPro" id="IPR036118">
    <property type="entry name" value="UreE_N_sf"/>
</dbReference>
<dbReference type="InterPro" id="IPR012406">
    <property type="entry name" value="UreE"/>
</dbReference>
<evidence type="ECO:0000256" key="4">
    <source>
        <dbReference type="ARBA" id="ARBA00023186"/>
    </source>
</evidence>
<evidence type="ECO:0000259" key="6">
    <source>
        <dbReference type="SMART" id="SM00988"/>
    </source>
</evidence>
<comment type="function">
    <text evidence="5">Involved in urease metallocenter assembly. Binds nickel. Probably functions as a nickel donor during metallocenter assembly.</text>
</comment>
<keyword evidence="8" id="KW-1185">Reference proteome</keyword>
<dbReference type="Pfam" id="PF02814">
    <property type="entry name" value="UreE_N"/>
    <property type="match status" value="1"/>
</dbReference>
<dbReference type="Proteomes" id="UP000312032">
    <property type="component" value="Unassembled WGS sequence"/>
</dbReference>
<organism evidence="7 8">
    <name type="scientific">Corynebacterium tapiri</name>
    <dbReference type="NCBI Taxonomy" id="1448266"/>
    <lineage>
        <taxon>Bacteria</taxon>
        <taxon>Bacillati</taxon>
        <taxon>Actinomycetota</taxon>
        <taxon>Actinomycetes</taxon>
        <taxon>Mycobacteriales</taxon>
        <taxon>Corynebacteriaceae</taxon>
        <taxon>Corynebacterium</taxon>
    </lineage>
</organism>
<dbReference type="GO" id="GO:0005737">
    <property type="term" value="C:cytoplasm"/>
    <property type="evidence" value="ECO:0007669"/>
    <property type="project" value="UniProtKB-SubCell"/>
</dbReference>
<dbReference type="GO" id="GO:0019627">
    <property type="term" value="P:urea metabolic process"/>
    <property type="evidence" value="ECO:0007669"/>
    <property type="project" value="InterPro"/>
</dbReference>
<accession>A0A5C4U2X9</accession>
<comment type="similarity">
    <text evidence="5">Belongs to the UreE family.</text>
</comment>
<dbReference type="SUPFAM" id="SSF69287">
    <property type="entry name" value="Urease metallochaperone UreE, N-terminal domain"/>
    <property type="match status" value="1"/>
</dbReference>
<feature type="domain" description="UreE urease accessory N-terminal" evidence="6">
    <location>
        <begin position="6"/>
        <end position="70"/>
    </location>
</feature>
<gene>
    <name evidence="5 7" type="primary">ureE</name>
    <name evidence="7" type="ORF">FHE74_07265</name>
</gene>
<evidence type="ECO:0000256" key="3">
    <source>
        <dbReference type="ARBA" id="ARBA00022596"/>
    </source>
</evidence>
<dbReference type="Gene3D" id="3.30.70.790">
    <property type="entry name" value="UreE, C-terminal domain"/>
    <property type="match status" value="1"/>
</dbReference>
<protein>
    <recommendedName>
        <fullName evidence="5">Urease accessory protein UreE</fullName>
    </recommendedName>
</protein>
<dbReference type="AlphaFoldDB" id="A0A5C4U2X9"/>
<keyword evidence="4 5" id="KW-0143">Chaperone</keyword>
<dbReference type="InterPro" id="IPR007864">
    <property type="entry name" value="UreE_C_dom"/>
</dbReference>
<dbReference type="GO" id="GO:0006457">
    <property type="term" value="P:protein folding"/>
    <property type="evidence" value="ECO:0007669"/>
    <property type="project" value="InterPro"/>
</dbReference>
<reference evidence="7 8" key="1">
    <citation type="submission" date="2019-06" db="EMBL/GenBank/DDBJ databases">
        <authorList>
            <person name="Li J."/>
        </authorList>
    </citation>
    <scope>NUCLEOTIDE SEQUENCE [LARGE SCALE GENOMIC DNA]</scope>
    <source>
        <strain evidence="7 8">LMG 28165</strain>
    </source>
</reference>
<dbReference type="GO" id="GO:0016151">
    <property type="term" value="F:nickel cation binding"/>
    <property type="evidence" value="ECO:0007669"/>
    <property type="project" value="UniProtKB-UniRule"/>
</dbReference>
<name>A0A5C4U2X9_9CORY</name>
<evidence type="ECO:0000256" key="1">
    <source>
        <dbReference type="ARBA" id="ARBA00004496"/>
    </source>
</evidence>
<dbReference type="InterPro" id="IPR004029">
    <property type="entry name" value="UreE_N"/>
</dbReference>
<dbReference type="EMBL" id="VDHJ01000009">
    <property type="protein sequence ID" value="TNL96813.1"/>
    <property type="molecule type" value="Genomic_DNA"/>
</dbReference>
<proteinExistence type="inferred from homology"/>
<evidence type="ECO:0000256" key="2">
    <source>
        <dbReference type="ARBA" id="ARBA00022490"/>
    </source>
</evidence>
<dbReference type="RefSeq" id="WP_139465842.1">
    <property type="nucleotide sequence ID" value="NZ_VDHJ01000009.1"/>
</dbReference>
<dbReference type="GO" id="GO:0065003">
    <property type="term" value="P:protein-containing complex assembly"/>
    <property type="evidence" value="ECO:0007669"/>
    <property type="project" value="InterPro"/>
</dbReference>
<dbReference type="Pfam" id="PF05194">
    <property type="entry name" value="UreE_C"/>
    <property type="match status" value="1"/>
</dbReference>
<evidence type="ECO:0000256" key="5">
    <source>
        <dbReference type="HAMAP-Rule" id="MF_00822"/>
    </source>
</evidence>
<dbReference type="SMART" id="SM00988">
    <property type="entry name" value="UreE_N"/>
    <property type="match status" value="1"/>
</dbReference>
<keyword evidence="3 5" id="KW-0533">Nickel</keyword>